<keyword evidence="5" id="KW-0812">Transmembrane</keyword>
<evidence type="ECO:0000313" key="10">
    <source>
        <dbReference type="Proteomes" id="UP000614601"/>
    </source>
</evidence>
<evidence type="ECO:0000313" key="9">
    <source>
        <dbReference type="EMBL" id="CAD5221429.1"/>
    </source>
</evidence>
<comment type="subcellular location">
    <subcellularLocation>
        <location evidence="1">Membrane</location>
        <topology evidence="1">Single-pass membrane protein</topology>
    </subcellularLocation>
</comment>
<accession>A0A811L2R2</accession>
<dbReference type="AlphaFoldDB" id="A0A811L2R2"/>
<keyword evidence="6" id="KW-1133">Transmembrane helix</keyword>
<comment type="caution">
    <text evidence="9">The sequence shown here is derived from an EMBL/GenBank/DDBJ whole genome shotgun (WGS) entry which is preliminary data.</text>
</comment>
<evidence type="ECO:0000256" key="8">
    <source>
        <dbReference type="RuleBase" id="RU366017"/>
    </source>
</evidence>
<dbReference type="Proteomes" id="UP000783686">
    <property type="component" value="Unassembled WGS sequence"/>
</dbReference>
<dbReference type="EMBL" id="CAJFDH010000004">
    <property type="protein sequence ID" value="CAD5221429.1"/>
    <property type="molecule type" value="Genomic_DNA"/>
</dbReference>
<keyword evidence="3 8" id="KW-0328">Glycosyltransferase</keyword>
<dbReference type="Proteomes" id="UP000614601">
    <property type="component" value="Unassembled WGS sequence"/>
</dbReference>
<dbReference type="InterPro" id="IPR052012">
    <property type="entry name" value="GTase_92"/>
</dbReference>
<keyword evidence="10" id="KW-1185">Reference proteome</keyword>
<dbReference type="InterPro" id="IPR008166">
    <property type="entry name" value="Glyco_transf_92"/>
</dbReference>
<keyword evidence="7" id="KW-0472">Membrane</keyword>
<evidence type="ECO:0000256" key="4">
    <source>
        <dbReference type="ARBA" id="ARBA00022679"/>
    </source>
</evidence>
<sequence>MIYNLKQLSVFDTKWIPQQHIFVSSAFDIGGIESQNTTHTIRVLVTTHDRGDDIVTRPPPVFCRNEHNDIIAGEWQFMSGPKPCFWKDYFLDCHFRQLSRSLDLVPITPAVTKKVPLVFCVARMFYYENWQVALTSLELYLHHGVDLFVIPIISVVEQLHTILRHYEQLGHVRLKKGVILPQIPELEGDPNAQTDSLNMMPSQTECMYEYRNAADFIIFGDIDDVIIPRKFNSLLKEAQYYQNRFPDAPSFEFMWATTRLKLHEDPQRYNIRDVISSFHVTNIADYGKSIVLPKRLRQGLIHFPLFDHDYAGNYTHVKLTYQDAYAVHLRESLYEADWGELRPYNLYMNLTDYSKIQYDFMERMSKNPVVMEAFINLPRTKPYAAALYECYRVTKLRRKLSEDLCMSPLECKELKQQSGPQCTVLVSDYTSIDNGLGVTLYTTKSSTLVSRSQCHLSQS</sequence>
<dbReference type="EMBL" id="CAJFCW020000004">
    <property type="protein sequence ID" value="CAG9115063.1"/>
    <property type="molecule type" value="Genomic_DNA"/>
</dbReference>
<evidence type="ECO:0000256" key="5">
    <source>
        <dbReference type="ARBA" id="ARBA00022692"/>
    </source>
</evidence>
<keyword evidence="4 8" id="KW-0808">Transferase</keyword>
<name>A0A811L2R2_9BILA</name>
<evidence type="ECO:0000256" key="6">
    <source>
        <dbReference type="ARBA" id="ARBA00022989"/>
    </source>
</evidence>
<comment type="similarity">
    <text evidence="2 8">Belongs to the glycosyltransferase 92 family.</text>
</comment>
<dbReference type="PANTHER" id="PTHR21645:SF8">
    <property type="entry name" value="GLYCOSYLTRANSFERASE FAMILY 92 PROTEIN F13G3.3"/>
    <property type="match status" value="1"/>
</dbReference>
<dbReference type="GO" id="GO:0016757">
    <property type="term" value="F:glycosyltransferase activity"/>
    <property type="evidence" value="ECO:0007669"/>
    <property type="project" value="UniProtKB-UniRule"/>
</dbReference>
<evidence type="ECO:0000256" key="2">
    <source>
        <dbReference type="ARBA" id="ARBA00007647"/>
    </source>
</evidence>
<dbReference type="EC" id="2.4.1.-" evidence="8"/>
<dbReference type="Pfam" id="PF01697">
    <property type="entry name" value="Glyco_transf_92"/>
    <property type="match status" value="1"/>
</dbReference>
<organism evidence="9 10">
    <name type="scientific">Bursaphelenchus okinawaensis</name>
    <dbReference type="NCBI Taxonomy" id="465554"/>
    <lineage>
        <taxon>Eukaryota</taxon>
        <taxon>Metazoa</taxon>
        <taxon>Ecdysozoa</taxon>
        <taxon>Nematoda</taxon>
        <taxon>Chromadorea</taxon>
        <taxon>Rhabditida</taxon>
        <taxon>Tylenchina</taxon>
        <taxon>Tylenchomorpha</taxon>
        <taxon>Aphelenchoidea</taxon>
        <taxon>Aphelenchoididae</taxon>
        <taxon>Bursaphelenchus</taxon>
    </lineage>
</organism>
<dbReference type="OrthoDB" id="5820241at2759"/>
<evidence type="ECO:0000256" key="7">
    <source>
        <dbReference type="ARBA" id="ARBA00023136"/>
    </source>
</evidence>
<dbReference type="PANTHER" id="PTHR21645">
    <property type="entry name" value="GLYCOSYLTRANSFERASE FAMILY 92 PROTEIN"/>
    <property type="match status" value="1"/>
</dbReference>
<evidence type="ECO:0000256" key="3">
    <source>
        <dbReference type="ARBA" id="ARBA00022676"/>
    </source>
</evidence>
<reference evidence="9" key="1">
    <citation type="submission" date="2020-09" db="EMBL/GenBank/DDBJ databases">
        <authorList>
            <person name="Kikuchi T."/>
        </authorList>
    </citation>
    <scope>NUCLEOTIDE SEQUENCE</scope>
    <source>
        <strain evidence="9">SH1</strain>
    </source>
</reference>
<protein>
    <recommendedName>
        <fullName evidence="8">Glycosyltransferase family 92 protein</fullName>
        <ecNumber evidence="8">2.4.1.-</ecNumber>
    </recommendedName>
</protein>
<dbReference type="GO" id="GO:0016020">
    <property type="term" value="C:membrane"/>
    <property type="evidence" value="ECO:0007669"/>
    <property type="project" value="UniProtKB-SubCell"/>
</dbReference>
<gene>
    <name evidence="9" type="ORF">BOKJ2_LOCUS9440</name>
</gene>
<proteinExistence type="inferred from homology"/>
<evidence type="ECO:0000256" key="1">
    <source>
        <dbReference type="ARBA" id="ARBA00004167"/>
    </source>
</evidence>